<reference evidence="3 4" key="1">
    <citation type="submission" date="2021-04" db="EMBL/GenBank/DDBJ databases">
        <title>Magnetospirillum sulfuroxidans sp. nov., a facultative chemolithoautotrophic sulfur-oxidizing alphaproteobacterium isolated from freshwater sediment and proposals for Paramagetospirillum gen. nov., and Magnetospirillaceae fam. nov.</title>
        <authorList>
            <person name="Koziaeva V."/>
            <person name="Geelhoed J.S."/>
            <person name="Sorokin D.Y."/>
            <person name="Grouzdev D.S."/>
        </authorList>
    </citation>
    <scope>NUCLEOTIDE SEQUENCE [LARGE SCALE GENOMIC DNA]</scope>
    <source>
        <strain evidence="3 4">J10</strain>
    </source>
</reference>
<gene>
    <name evidence="3" type="ORF">KEC16_18560</name>
</gene>
<dbReference type="Proteomes" id="UP000680714">
    <property type="component" value="Unassembled WGS sequence"/>
</dbReference>
<dbReference type="Pfam" id="PF17836">
    <property type="entry name" value="PglD_N"/>
    <property type="match status" value="1"/>
</dbReference>
<sequence>MSVPLPTVVIGAGGHGKVILEVLLEAGIEVIAVVDSDTGRHGTTLLGVPVVGGDQELQRWRPQDILLANGIGSTGQRHRRHLFERMKAAQYRFATIIHPSAVIGREAMIAEGGQVMAGAVLQPGVLLGRNAIVNTGARIDHDCVIGDHCHVAPGAVLCGGVRVDLDAHVGAGAVIIQNMVIGEGALVAAGAVVVRPVSAGGRVVGVPAKEMGS</sequence>
<name>A0ABS5IIX2_9PROT</name>
<feature type="domain" description="PglD N-terminal" evidence="2">
    <location>
        <begin position="8"/>
        <end position="79"/>
    </location>
</feature>
<protein>
    <submittedName>
        <fullName evidence="3">Acetyltransferase</fullName>
    </submittedName>
</protein>
<dbReference type="InterPro" id="IPR011004">
    <property type="entry name" value="Trimer_LpxA-like_sf"/>
</dbReference>
<dbReference type="PANTHER" id="PTHR43300">
    <property type="entry name" value="ACETYLTRANSFERASE"/>
    <property type="match status" value="1"/>
</dbReference>
<dbReference type="Gene3D" id="3.40.50.20">
    <property type="match status" value="1"/>
</dbReference>
<evidence type="ECO:0000313" key="3">
    <source>
        <dbReference type="EMBL" id="MBR9973733.1"/>
    </source>
</evidence>
<dbReference type="EMBL" id="JAGTUF010000030">
    <property type="protein sequence ID" value="MBR9973733.1"/>
    <property type="molecule type" value="Genomic_DNA"/>
</dbReference>
<dbReference type="InterPro" id="IPR001451">
    <property type="entry name" value="Hexapep"/>
</dbReference>
<organism evidence="3 4">
    <name type="scientific">Magnetospirillum sulfuroxidans</name>
    <dbReference type="NCBI Taxonomy" id="611300"/>
    <lineage>
        <taxon>Bacteria</taxon>
        <taxon>Pseudomonadati</taxon>
        <taxon>Pseudomonadota</taxon>
        <taxon>Alphaproteobacteria</taxon>
        <taxon>Rhodospirillales</taxon>
        <taxon>Rhodospirillaceae</taxon>
        <taxon>Magnetospirillum</taxon>
    </lineage>
</organism>
<dbReference type="PANTHER" id="PTHR43300:SF7">
    <property type="entry name" value="UDP-N-ACETYLBACILLOSAMINE N-ACETYLTRANSFERASE"/>
    <property type="match status" value="1"/>
</dbReference>
<dbReference type="InterPro" id="IPR020019">
    <property type="entry name" value="AcTrfase_PglD-like"/>
</dbReference>
<dbReference type="CDD" id="cd03360">
    <property type="entry name" value="LbH_AT_putative"/>
    <property type="match status" value="1"/>
</dbReference>
<comment type="similarity">
    <text evidence="1">Belongs to the transferase hexapeptide repeat family.</text>
</comment>
<dbReference type="InterPro" id="IPR041561">
    <property type="entry name" value="PglD_N"/>
</dbReference>
<evidence type="ECO:0000313" key="4">
    <source>
        <dbReference type="Proteomes" id="UP000680714"/>
    </source>
</evidence>
<comment type="caution">
    <text evidence="3">The sequence shown here is derived from an EMBL/GenBank/DDBJ whole genome shotgun (WGS) entry which is preliminary data.</text>
</comment>
<dbReference type="Pfam" id="PF00132">
    <property type="entry name" value="Hexapep"/>
    <property type="match status" value="1"/>
</dbReference>
<accession>A0ABS5IIX2</accession>
<evidence type="ECO:0000256" key="1">
    <source>
        <dbReference type="ARBA" id="ARBA00007274"/>
    </source>
</evidence>
<dbReference type="NCBIfam" id="TIGR03570">
    <property type="entry name" value="NeuD_NnaD"/>
    <property type="match status" value="1"/>
</dbReference>
<dbReference type="SUPFAM" id="SSF51161">
    <property type="entry name" value="Trimeric LpxA-like enzymes"/>
    <property type="match status" value="1"/>
</dbReference>
<proteinExistence type="inferred from homology"/>
<dbReference type="InterPro" id="IPR050179">
    <property type="entry name" value="Trans_hexapeptide_repeat"/>
</dbReference>
<dbReference type="Gene3D" id="2.160.10.10">
    <property type="entry name" value="Hexapeptide repeat proteins"/>
    <property type="match status" value="1"/>
</dbReference>
<evidence type="ECO:0000259" key="2">
    <source>
        <dbReference type="Pfam" id="PF17836"/>
    </source>
</evidence>
<keyword evidence="4" id="KW-1185">Reference proteome</keyword>